<dbReference type="InterPro" id="IPR005174">
    <property type="entry name" value="KIB1-4_b-propeller"/>
</dbReference>
<keyword evidence="4" id="KW-1185">Reference proteome</keyword>
<evidence type="ECO:0000259" key="2">
    <source>
        <dbReference type="Pfam" id="PF03478"/>
    </source>
</evidence>
<evidence type="ECO:0000313" key="3">
    <source>
        <dbReference type="EMBL" id="TKW19658.1"/>
    </source>
</evidence>
<proteinExistence type="predicted"/>
<dbReference type="AlphaFoldDB" id="A0A4U6UT92"/>
<reference evidence="3" key="1">
    <citation type="submission" date="2019-03" db="EMBL/GenBank/DDBJ databases">
        <title>WGS assembly of Setaria viridis.</title>
        <authorList>
            <person name="Huang P."/>
            <person name="Jenkins J."/>
            <person name="Grimwood J."/>
            <person name="Barry K."/>
            <person name="Healey A."/>
            <person name="Mamidi S."/>
            <person name="Sreedasyam A."/>
            <person name="Shu S."/>
            <person name="Feldman M."/>
            <person name="Wu J."/>
            <person name="Yu Y."/>
            <person name="Chen C."/>
            <person name="Johnson J."/>
            <person name="Rokhsar D."/>
            <person name="Baxter I."/>
            <person name="Schmutz J."/>
            <person name="Brutnell T."/>
            <person name="Kellogg E."/>
        </authorList>
    </citation>
    <scope>NUCLEOTIDE SEQUENCE [LARGE SCALE GENOMIC DNA]</scope>
</reference>
<feature type="domain" description="KIB1-4 beta-propeller" evidence="2">
    <location>
        <begin position="319"/>
        <end position="430"/>
    </location>
</feature>
<dbReference type="Pfam" id="PF03478">
    <property type="entry name" value="Beta-prop_KIB1-4"/>
    <property type="match status" value="1"/>
</dbReference>
<protein>
    <recommendedName>
        <fullName evidence="2">KIB1-4 beta-propeller domain-containing protein</fullName>
    </recommendedName>
</protein>
<dbReference type="Proteomes" id="UP000298652">
    <property type="component" value="Chromosome 4"/>
</dbReference>
<accession>A0A4U6UT92</accession>
<name>A0A4U6UT92_SETVI</name>
<organism evidence="3 4">
    <name type="scientific">Setaria viridis</name>
    <name type="common">Green bristlegrass</name>
    <name type="synonym">Setaria italica subsp. viridis</name>
    <dbReference type="NCBI Taxonomy" id="4556"/>
    <lineage>
        <taxon>Eukaryota</taxon>
        <taxon>Viridiplantae</taxon>
        <taxon>Streptophyta</taxon>
        <taxon>Embryophyta</taxon>
        <taxon>Tracheophyta</taxon>
        <taxon>Spermatophyta</taxon>
        <taxon>Magnoliopsida</taxon>
        <taxon>Liliopsida</taxon>
        <taxon>Poales</taxon>
        <taxon>Poaceae</taxon>
        <taxon>PACMAD clade</taxon>
        <taxon>Panicoideae</taxon>
        <taxon>Panicodae</taxon>
        <taxon>Paniceae</taxon>
        <taxon>Cenchrinae</taxon>
        <taxon>Setaria</taxon>
    </lineage>
</organism>
<dbReference type="EMBL" id="CM016555">
    <property type="protein sequence ID" value="TKW19658.1"/>
    <property type="molecule type" value="Genomic_DNA"/>
</dbReference>
<gene>
    <name evidence="3" type="ORF">SEVIR_4G034900v2</name>
</gene>
<dbReference type="PANTHER" id="PTHR33110">
    <property type="entry name" value="F-BOX/KELCH-REPEAT PROTEIN-RELATED"/>
    <property type="match status" value="1"/>
</dbReference>
<dbReference type="InterPro" id="IPR036047">
    <property type="entry name" value="F-box-like_dom_sf"/>
</dbReference>
<evidence type="ECO:0000313" key="4">
    <source>
        <dbReference type="Proteomes" id="UP000298652"/>
    </source>
</evidence>
<dbReference type="PANTHER" id="PTHR33110:SF138">
    <property type="entry name" value="DUF295 DOMAIN-CONTAINING PROTEIN"/>
    <property type="match status" value="1"/>
</dbReference>
<dbReference type="SUPFAM" id="SSF81383">
    <property type="entry name" value="F-box domain"/>
    <property type="match status" value="1"/>
</dbReference>
<feature type="region of interest" description="Disordered" evidence="1">
    <location>
        <begin position="258"/>
        <end position="277"/>
    </location>
</feature>
<dbReference type="Gramene" id="TKW19658">
    <property type="protein sequence ID" value="TKW19658"/>
    <property type="gene ID" value="SEVIR_4G034900v2"/>
</dbReference>
<evidence type="ECO:0000256" key="1">
    <source>
        <dbReference type="SAM" id="MobiDB-lite"/>
    </source>
</evidence>
<sequence>MEAACSSSLSDLPPELLGLVLKRLPSLPDRVRLRAVCGPWSSNARLQALPPPAKLDLPNLATICAVTAGGFPSPLDLSLDCLVTVLISDDGNGRTVCICQSPIATDLSRGRYGELAYYLEEIELFDGNLYGIASCHKLLIFEISGCPGSNPKIASVKSIIDSMDHEMPGASTLTRYMRRRVKNEDRMPRYKTAGAEKGGLRLAFEGQAIVRCTSTVPGYTAGGRRGRFPDYATKSGVCWLSHKAMHRTGTPVRQALAEDGNSDYRDTISDGRAATSRRSRHRDGGIADIAEFTMEDVIGIYTPTLDLFSVGVMCELFSIRMYLVKCDGRRLIVERWFRNVACDRPTSHGFLEHFCTVSFLVFEADLSTNPGQWKVVNKLGGHALFLASIAPSLFQLESAMEFKRIAYIFMCDYARLHCAADPLRDSGVYNITNGLIMAL</sequence>